<dbReference type="InterPro" id="IPR001680">
    <property type="entry name" value="WD40_rpt"/>
</dbReference>
<accession>A0A482X917</accession>
<evidence type="ECO:0000256" key="4">
    <source>
        <dbReference type="PROSITE-ProRule" id="PRU00221"/>
    </source>
</evidence>
<gene>
    <name evidence="6" type="ORF">LSTR_LSTR005263</name>
</gene>
<dbReference type="SMART" id="SM00320">
    <property type="entry name" value="WD40"/>
    <property type="match status" value="4"/>
</dbReference>
<keyword evidence="3" id="KW-0677">Repeat</keyword>
<evidence type="ECO:0000313" key="7">
    <source>
        <dbReference type="Proteomes" id="UP000291343"/>
    </source>
</evidence>
<evidence type="ECO:0000256" key="5">
    <source>
        <dbReference type="SAM" id="MobiDB-lite"/>
    </source>
</evidence>
<evidence type="ECO:0000256" key="2">
    <source>
        <dbReference type="ARBA" id="ARBA00022574"/>
    </source>
</evidence>
<dbReference type="Proteomes" id="UP000291343">
    <property type="component" value="Unassembled WGS sequence"/>
</dbReference>
<dbReference type="FunCoup" id="A0A482X917">
    <property type="interactions" value="491"/>
</dbReference>
<dbReference type="FunFam" id="2.130.10.10:FF:000661">
    <property type="entry name" value="Uncharacterized protein, isoform A"/>
    <property type="match status" value="1"/>
</dbReference>
<dbReference type="InParanoid" id="A0A482X917"/>
<dbReference type="InterPro" id="IPR036322">
    <property type="entry name" value="WD40_repeat_dom_sf"/>
</dbReference>
<dbReference type="PANTHER" id="PTHR14588:SF2">
    <property type="entry name" value="DDB1- AND CUL4-ASSOCIATED FACTOR 10"/>
    <property type="match status" value="1"/>
</dbReference>
<dbReference type="GO" id="GO:0080008">
    <property type="term" value="C:Cul4-RING E3 ubiquitin ligase complex"/>
    <property type="evidence" value="ECO:0007669"/>
    <property type="project" value="TreeGrafter"/>
</dbReference>
<comment type="caution">
    <text evidence="6">The sequence shown here is derived from an EMBL/GenBank/DDBJ whole genome shotgun (WGS) entry which is preliminary data.</text>
</comment>
<feature type="region of interest" description="Disordered" evidence="5">
    <location>
        <begin position="330"/>
        <end position="383"/>
    </location>
</feature>
<dbReference type="Pfam" id="PF00400">
    <property type="entry name" value="WD40"/>
    <property type="match status" value="2"/>
</dbReference>
<dbReference type="InterPro" id="IPR019775">
    <property type="entry name" value="WD40_repeat_CS"/>
</dbReference>
<sequence>MDIFNVLNKPTTSQINLARGPMFDKKWLRNRELGFTPKIGTQDNLMHCLYSSVIPCNTWDHNKSVQSAVPGGIFNLEFSPDGSMLVAACEKKSILMFDPLSRNLIRAIDNAHNDCVNCVRFLDSRVFATCSDDNTVALWDARNLKSRIRTLHGHSNWVKNIEFSQNDGLLVTSGFDGSIFTWDINSYSESQYSYNRGFHTNGLMRTRLNHVASKMIICTTGGYLIVIHNLDLKTLEKDMIGFKPNMYRLMQLSQTTIPVVACYTKLFSKHRKTNRLEFITDFPEGDEAEVVSSLQVHPQGWCALSRNINNDESTEWTCIHDIQEREEIDTDSEIDEMSDDDANGTRADGCASAAADGEEGARSGENVAEGGGRPNAEREREMAHRRVRSVSGYYFRGFPTSEAGEPTIETDNGRVAINTDIWEALIAIREVRSQRERERLDAVYRANGGEILVSNALETRMRVVRMSSGLPDFSNSRIGIGGAGSRRERLIRQRMAEAAAAMAAASSDSDSGLRDPAEGGAAVSQPRVTTITYNFMRYGRRRRYRQGSGSGSSGETQSGSDERGASGAAATADSDAGTMRRMRSHAVVILGGSGSGSGADHSRLQQMVMSPYNYRDKHNTKHKIHENVPRLTHYIQEPNLGKGFIKELCFSSDGRLICSPFGYGVRLLAFSPQCAELSSCVPPEDRAIKLHEIGTNICHSDIVVSTKFSPRHCLLVSGCLSGRIVWHQPVIQK</sequence>
<feature type="region of interest" description="Disordered" evidence="5">
    <location>
        <begin position="542"/>
        <end position="577"/>
    </location>
</feature>
<evidence type="ECO:0000256" key="1">
    <source>
        <dbReference type="ARBA" id="ARBA00005903"/>
    </source>
</evidence>
<dbReference type="Gene3D" id="2.130.10.10">
    <property type="entry name" value="YVTN repeat-like/Quinoprotein amine dehydrogenase"/>
    <property type="match status" value="1"/>
</dbReference>
<dbReference type="InterPro" id="IPR015943">
    <property type="entry name" value="WD40/YVTN_repeat-like_dom_sf"/>
</dbReference>
<dbReference type="PANTHER" id="PTHR14588">
    <property type="entry name" value="DDB1- AND CUL4-ASSOCIATED FACTOR 10"/>
    <property type="match status" value="1"/>
</dbReference>
<dbReference type="EMBL" id="QKKF02016138">
    <property type="protein sequence ID" value="RZF41801.1"/>
    <property type="molecule type" value="Genomic_DNA"/>
</dbReference>
<dbReference type="SUPFAM" id="SSF50978">
    <property type="entry name" value="WD40 repeat-like"/>
    <property type="match status" value="1"/>
</dbReference>
<organism evidence="6 7">
    <name type="scientific">Laodelphax striatellus</name>
    <name type="common">Small brown planthopper</name>
    <name type="synonym">Delphax striatella</name>
    <dbReference type="NCBI Taxonomy" id="195883"/>
    <lineage>
        <taxon>Eukaryota</taxon>
        <taxon>Metazoa</taxon>
        <taxon>Ecdysozoa</taxon>
        <taxon>Arthropoda</taxon>
        <taxon>Hexapoda</taxon>
        <taxon>Insecta</taxon>
        <taxon>Pterygota</taxon>
        <taxon>Neoptera</taxon>
        <taxon>Paraneoptera</taxon>
        <taxon>Hemiptera</taxon>
        <taxon>Auchenorrhyncha</taxon>
        <taxon>Fulgoroidea</taxon>
        <taxon>Delphacidae</taxon>
        <taxon>Criomorphinae</taxon>
        <taxon>Laodelphax</taxon>
    </lineage>
</organism>
<proteinExistence type="inferred from homology"/>
<keyword evidence="7" id="KW-1185">Reference proteome</keyword>
<evidence type="ECO:0000256" key="3">
    <source>
        <dbReference type="ARBA" id="ARBA00022737"/>
    </source>
</evidence>
<dbReference type="PROSITE" id="PS50294">
    <property type="entry name" value="WD_REPEATS_REGION"/>
    <property type="match status" value="1"/>
</dbReference>
<feature type="repeat" description="WD" evidence="4">
    <location>
        <begin position="109"/>
        <end position="149"/>
    </location>
</feature>
<evidence type="ECO:0000313" key="6">
    <source>
        <dbReference type="EMBL" id="RZF41801.1"/>
    </source>
</evidence>
<dbReference type="SMR" id="A0A482X917"/>
<reference evidence="6 7" key="1">
    <citation type="journal article" date="2017" name="Gigascience">
        <title>Genome sequence of the small brown planthopper, Laodelphax striatellus.</title>
        <authorList>
            <person name="Zhu J."/>
            <person name="Jiang F."/>
            <person name="Wang X."/>
            <person name="Yang P."/>
            <person name="Bao Y."/>
            <person name="Zhao W."/>
            <person name="Wang W."/>
            <person name="Lu H."/>
            <person name="Wang Q."/>
            <person name="Cui N."/>
            <person name="Li J."/>
            <person name="Chen X."/>
            <person name="Luo L."/>
            <person name="Yu J."/>
            <person name="Kang L."/>
            <person name="Cui F."/>
        </authorList>
    </citation>
    <scope>NUCLEOTIDE SEQUENCE [LARGE SCALE GENOMIC DNA]</scope>
    <source>
        <strain evidence="6">Lst14</strain>
    </source>
</reference>
<keyword evidence="2 4" id="KW-0853">WD repeat</keyword>
<protein>
    <submittedName>
        <fullName evidence="6">Uncharacterized protein</fullName>
    </submittedName>
</protein>
<dbReference type="STRING" id="195883.A0A482X917"/>
<feature type="compositionally biased region" description="Acidic residues" evidence="5">
    <location>
        <begin position="330"/>
        <end position="342"/>
    </location>
</feature>
<feature type="repeat" description="WD" evidence="4">
    <location>
        <begin position="151"/>
        <end position="192"/>
    </location>
</feature>
<dbReference type="PROSITE" id="PS50082">
    <property type="entry name" value="WD_REPEATS_2"/>
    <property type="match status" value="2"/>
</dbReference>
<dbReference type="OrthoDB" id="20669at2759"/>
<name>A0A482X917_LAOST</name>
<comment type="similarity">
    <text evidence="1">Belongs to the WD repeat DCAF10 family.</text>
</comment>
<feature type="region of interest" description="Disordered" evidence="5">
    <location>
        <begin position="502"/>
        <end position="525"/>
    </location>
</feature>
<dbReference type="AlphaFoldDB" id="A0A482X917"/>
<feature type="compositionally biased region" description="Low complexity" evidence="5">
    <location>
        <begin position="553"/>
        <end position="577"/>
    </location>
</feature>
<dbReference type="InterPro" id="IPR039085">
    <property type="entry name" value="DCA10"/>
</dbReference>
<dbReference type="PROSITE" id="PS00678">
    <property type="entry name" value="WD_REPEATS_1"/>
    <property type="match status" value="1"/>
</dbReference>